<dbReference type="InterPro" id="IPR013249">
    <property type="entry name" value="RNA_pol_sigma70_r4_t2"/>
</dbReference>
<proteinExistence type="inferred from homology"/>
<evidence type="ECO:0000256" key="2">
    <source>
        <dbReference type="ARBA" id="ARBA00023015"/>
    </source>
</evidence>
<evidence type="ECO:0000256" key="5">
    <source>
        <dbReference type="ARBA" id="ARBA00023163"/>
    </source>
</evidence>
<dbReference type="NCBIfam" id="TIGR02937">
    <property type="entry name" value="sigma70-ECF"/>
    <property type="match status" value="1"/>
</dbReference>
<dbReference type="RefSeq" id="WP_284221257.1">
    <property type="nucleotide sequence ID" value="NZ_BSOY01000010.1"/>
</dbReference>
<evidence type="ECO:0000259" key="7">
    <source>
        <dbReference type="Pfam" id="PF04542"/>
    </source>
</evidence>
<feature type="domain" description="RNA polymerase sigma factor 70 region 4 type 2" evidence="8">
    <location>
        <begin position="129"/>
        <end position="180"/>
    </location>
</feature>
<dbReference type="Proteomes" id="UP001156921">
    <property type="component" value="Unassembled WGS sequence"/>
</dbReference>
<dbReference type="SUPFAM" id="SSF88659">
    <property type="entry name" value="Sigma3 and sigma4 domains of RNA polymerase sigma factors"/>
    <property type="match status" value="1"/>
</dbReference>
<reference evidence="10" key="1">
    <citation type="journal article" date="2019" name="Int. J. Syst. Evol. Microbiol.">
        <title>The Global Catalogue of Microorganisms (GCM) 10K type strain sequencing project: providing services to taxonomists for standard genome sequencing and annotation.</title>
        <authorList>
            <consortium name="The Broad Institute Genomics Platform"/>
            <consortium name="The Broad Institute Genome Sequencing Center for Infectious Disease"/>
            <person name="Wu L."/>
            <person name="Ma J."/>
        </authorList>
    </citation>
    <scope>NUCLEOTIDE SEQUENCE [LARGE SCALE GENOMIC DNA]</scope>
    <source>
        <strain evidence="10">NBRC 110107</strain>
    </source>
</reference>
<dbReference type="Pfam" id="PF04542">
    <property type="entry name" value="Sigma70_r2"/>
    <property type="match status" value="1"/>
</dbReference>
<evidence type="ECO:0000256" key="6">
    <source>
        <dbReference type="RuleBase" id="RU000716"/>
    </source>
</evidence>
<evidence type="ECO:0000313" key="9">
    <source>
        <dbReference type="EMBL" id="GLS00727.1"/>
    </source>
</evidence>
<dbReference type="InterPro" id="IPR014284">
    <property type="entry name" value="RNA_pol_sigma-70_dom"/>
</dbReference>
<dbReference type="PANTHER" id="PTHR43133">
    <property type="entry name" value="RNA POLYMERASE ECF-TYPE SIGMA FACTO"/>
    <property type="match status" value="1"/>
</dbReference>
<keyword evidence="5 6" id="KW-0804">Transcription</keyword>
<keyword evidence="2 6" id="KW-0805">Transcription regulation</keyword>
<dbReference type="InterPro" id="IPR013324">
    <property type="entry name" value="RNA_pol_sigma_r3/r4-like"/>
</dbReference>
<gene>
    <name evidence="9" type="primary">rpoE_2</name>
    <name evidence="9" type="ORF">GCM10007859_07350</name>
</gene>
<dbReference type="PROSITE" id="PS01063">
    <property type="entry name" value="SIGMA70_ECF"/>
    <property type="match status" value="1"/>
</dbReference>
<evidence type="ECO:0000256" key="3">
    <source>
        <dbReference type="ARBA" id="ARBA00023082"/>
    </source>
</evidence>
<evidence type="ECO:0000256" key="1">
    <source>
        <dbReference type="ARBA" id="ARBA00010641"/>
    </source>
</evidence>
<evidence type="ECO:0000313" key="10">
    <source>
        <dbReference type="Proteomes" id="UP001156921"/>
    </source>
</evidence>
<protein>
    <recommendedName>
        <fullName evidence="6">RNA polymerase sigma factor</fullName>
    </recommendedName>
</protein>
<organism evidence="9 10">
    <name type="scientific">Brevundimonas denitrificans</name>
    <dbReference type="NCBI Taxonomy" id="1443434"/>
    <lineage>
        <taxon>Bacteria</taxon>
        <taxon>Pseudomonadati</taxon>
        <taxon>Pseudomonadota</taxon>
        <taxon>Alphaproteobacteria</taxon>
        <taxon>Caulobacterales</taxon>
        <taxon>Caulobacteraceae</taxon>
        <taxon>Brevundimonas</taxon>
    </lineage>
</organism>
<dbReference type="Gene3D" id="1.10.1740.10">
    <property type="match status" value="1"/>
</dbReference>
<feature type="domain" description="RNA polymerase sigma-70 region 2" evidence="7">
    <location>
        <begin position="29"/>
        <end position="93"/>
    </location>
</feature>
<keyword evidence="3 6" id="KW-0731">Sigma factor</keyword>
<dbReference type="InterPro" id="IPR036388">
    <property type="entry name" value="WH-like_DNA-bd_sf"/>
</dbReference>
<comment type="similarity">
    <text evidence="1 6">Belongs to the sigma-70 factor family. ECF subfamily.</text>
</comment>
<dbReference type="InterPro" id="IPR000838">
    <property type="entry name" value="RNA_pol_sigma70_ECF_CS"/>
</dbReference>
<comment type="caution">
    <text evidence="9">The sequence shown here is derived from an EMBL/GenBank/DDBJ whole genome shotgun (WGS) entry which is preliminary data.</text>
</comment>
<keyword evidence="4 6" id="KW-0238">DNA-binding</keyword>
<dbReference type="PANTHER" id="PTHR43133:SF62">
    <property type="entry name" value="RNA POLYMERASE SIGMA FACTOR SIGZ"/>
    <property type="match status" value="1"/>
</dbReference>
<dbReference type="InterPro" id="IPR007627">
    <property type="entry name" value="RNA_pol_sigma70_r2"/>
</dbReference>
<dbReference type="Gene3D" id="1.10.10.10">
    <property type="entry name" value="Winged helix-like DNA-binding domain superfamily/Winged helix DNA-binding domain"/>
    <property type="match status" value="1"/>
</dbReference>
<dbReference type="InterPro" id="IPR013325">
    <property type="entry name" value="RNA_pol_sigma_r2"/>
</dbReference>
<evidence type="ECO:0000256" key="4">
    <source>
        <dbReference type="ARBA" id="ARBA00023125"/>
    </source>
</evidence>
<evidence type="ECO:0000259" key="8">
    <source>
        <dbReference type="Pfam" id="PF08281"/>
    </source>
</evidence>
<dbReference type="Pfam" id="PF08281">
    <property type="entry name" value="Sigma70_r4_2"/>
    <property type="match status" value="1"/>
</dbReference>
<accession>A0ABQ6BKJ3</accession>
<name>A0ABQ6BKJ3_9CAUL</name>
<dbReference type="InterPro" id="IPR039425">
    <property type="entry name" value="RNA_pol_sigma-70-like"/>
</dbReference>
<dbReference type="EMBL" id="BSOY01000010">
    <property type="protein sequence ID" value="GLS00727.1"/>
    <property type="molecule type" value="Genomic_DNA"/>
</dbReference>
<sequence>MSAILTRDELAQALGRAGEGDRAAFRRVYEATSAKLLGVTLRILADRQLAEDVLQDTYLTVWRKAGSFDATRASPITWLVTIARNRAIDRLRSGAAMRKSTPIDETVTVIADDAPSPAQALETGDDVRRLNDCLGQLDDRTGGAIRTAFIEGVTYDALAVRENVPLGTMKSWIRRGLMRLRMCLES</sequence>
<keyword evidence="10" id="KW-1185">Reference proteome</keyword>
<dbReference type="SUPFAM" id="SSF88946">
    <property type="entry name" value="Sigma2 domain of RNA polymerase sigma factors"/>
    <property type="match status" value="1"/>
</dbReference>